<dbReference type="EMBL" id="JBANAX010000393">
    <property type="protein sequence ID" value="KAL1210711.1"/>
    <property type="molecule type" value="Genomic_DNA"/>
</dbReference>
<evidence type="ECO:0000313" key="1">
    <source>
        <dbReference type="EMBL" id="KAL1210711.1"/>
    </source>
</evidence>
<dbReference type="InterPro" id="IPR021109">
    <property type="entry name" value="Peptidase_aspartic_dom_sf"/>
</dbReference>
<reference evidence="1 2" key="1">
    <citation type="submission" date="2024-04" db="EMBL/GenBank/DDBJ databases">
        <title>Genome assembly C_amara_ONT_v2.</title>
        <authorList>
            <person name="Yant L."/>
            <person name="Moore C."/>
            <person name="Slenker M."/>
        </authorList>
    </citation>
    <scope>NUCLEOTIDE SEQUENCE [LARGE SCALE GENOMIC DNA]</scope>
    <source>
        <tissue evidence="1">Leaf</tissue>
    </source>
</reference>
<dbReference type="PANTHER" id="PTHR33067">
    <property type="entry name" value="RNA-DIRECTED DNA POLYMERASE-RELATED"/>
    <property type="match status" value="1"/>
</dbReference>
<evidence type="ECO:0000313" key="2">
    <source>
        <dbReference type="Proteomes" id="UP001558713"/>
    </source>
</evidence>
<organism evidence="1 2">
    <name type="scientific">Cardamine amara subsp. amara</name>
    <dbReference type="NCBI Taxonomy" id="228776"/>
    <lineage>
        <taxon>Eukaryota</taxon>
        <taxon>Viridiplantae</taxon>
        <taxon>Streptophyta</taxon>
        <taxon>Embryophyta</taxon>
        <taxon>Tracheophyta</taxon>
        <taxon>Spermatophyta</taxon>
        <taxon>Magnoliopsida</taxon>
        <taxon>eudicotyledons</taxon>
        <taxon>Gunneridae</taxon>
        <taxon>Pentapetalae</taxon>
        <taxon>rosids</taxon>
        <taxon>malvids</taxon>
        <taxon>Brassicales</taxon>
        <taxon>Brassicaceae</taxon>
        <taxon>Cardamineae</taxon>
        <taxon>Cardamine</taxon>
    </lineage>
</organism>
<dbReference type="AlphaFoldDB" id="A0ABD1AX29"/>
<dbReference type="Gene3D" id="2.40.70.10">
    <property type="entry name" value="Acid Proteases"/>
    <property type="match status" value="1"/>
</dbReference>
<protein>
    <submittedName>
        <fullName evidence="1">Uncharacterized protein</fullName>
    </submittedName>
</protein>
<gene>
    <name evidence="1" type="ORF">V5N11_030344</name>
</gene>
<proteinExistence type="predicted"/>
<dbReference type="Proteomes" id="UP001558713">
    <property type="component" value="Unassembled WGS sequence"/>
</dbReference>
<dbReference type="CDD" id="cd00303">
    <property type="entry name" value="retropepsin_like"/>
    <property type="match status" value="1"/>
</dbReference>
<comment type="caution">
    <text evidence="1">The sequence shown here is derived from an EMBL/GenBank/DDBJ whole genome shotgun (WGS) entry which is preliminary data.</text>
</comment>
<keyword evidence="2" id="KW-1185">Reference proteome</keyword>
<name>A0ABD1AX29_CARAN</name>
<accession>A0ABD1AX29</accession>
<sequence length="171" mass="19705">MPLSVAKRLGLMVFKPHKISLILVDRSIHRPEGLLENVPVWIGECIIYTDFIVLKLEEEPRDLIILGRPFLAITGAIMNVQKRIIKIHLSDLVMRFDLDKMNKRPVSDNQTFWVDTLDEITQAIMHKMHSQYPLKVAIIQAESEYGYCRLDTTGFARIVDSADPVKKVFLF</sequence>
<dbReference type="PANTHER" id="PTHR33067:SF31">
    <property type="entry name" value="RNA-DIRECTED DNA POLYMERASE"/>
    <property type="match status" value="1"/>
</dbReference>